<dbReference type="EMBL" id="BAABBN010000007">
    <property type="protein sequence ID" value="GAA3930783.1"/>
    <property type="molecule type" value="Genomic_DNA"/>
</dbReference>
<dbReference type="InterPro" id="IPR020449">
    <property type="entry name" value="Tscrpt_reg_AraC-type_HTH"/>
</dbReference>
<dbReference type="PANTHER" id="PTHR47893:SF1">
    <property type="entry name" value="REGULATORY PROTEIN PCHR"/>
    <property type="match status" value="1"/>
</dbReference>
<dbReference type="PROSITE" id="PS00041">
    <property type="entry name" value="HTH_ARAC_FAMILY_1"/>
    <property type="match status" value="1"/>
</dbReference>
<keyword evidence="3" id="KW-0804">Transcription</keyword>
<comment type="caution">
    <text evidence="5">The sequence shown here is derived from an EMBL/GenBank/DDBJ whole genome shotgun (WGS) entry which is preliminary data.</text>
</comment>
<keyword evidence="1" id="KW-0805">Transcription regulation</keyword>
<keyword evidence="6" id="KW-1185">Reference proteome</keyword>
<name>A0ABP7MXG6_9GAMM</name>
<protein>
    <submittedName>
        <fullName evidence="5">Helix-turn-helix transcriptional regulator</fullName>
    </submittedName>
</protein>
<dbReference type="InterPro" id="IPR018062">
    <property type="entry name" value="HTH_AraC-typ_CS"/>
</dbReference>
<dbReference type="Pfam" id="PF12833">
    <property type="entry name" value="HTH_18"/>
    <property type="match status" value="1"/>
</dbReference>
<sequence>MKGKEIFLDDIRFLQSSLGLSEQLNGVETNNPVMAGRFRYHAFLNGLSMHATDAVEKQNSSSVLELPAGLSFNFMFSGKVDYSFADRRYALEPFHNQTSCSAIVNNSTEIMTRAMCKGMRVKKVNVFVERPWLESRCQSPDDIRMLNRVFSQKRVCNWLPEPSTLAKAERLLEINHASNFSEKLEVEHLTMQLLSDCINALNRYLDEHAGENKQDETPNGSTLKQDIDALLNQHLSLTEIAQALNTSERTLQRKFQTHYHQTVASYIKQRRMEKAKKALVIEGRSIGEAAYLAGYNHSSNFVNAFKKQFGMTPAEFVRTHCGLRH</sequence>
<dbReference type="PRINTS" id="PR00032">
    <property type="entry name" value="HTHARAC"/>
</dbReference>
<dbReference type="PROSITE" id="PS01124">
    <property type="entry name" value="HTH_ARAC_FAMILY_2"/>
    <property type="match status" value="1"/>
</dbReference>
<proteinExistence type="predicted"/>
<evidence type="ECO:0000256" key="1">
    <source>
        <dbReference type="ARBA" id="ARBA00023015"/>
    </source>
</evidence>
<dbReference type="SUPFAM" id="SSF46689">
    <property type="entry name" value="Homeodomain-like"/>
    <property type="match status" value="2"/>
</dbReference>
<organism evidence="5 6">
    <name type="scientific">Litoribacillus peritrichatus</name>
    <dbReference type="NCBI Taxonomy" id="718191"/>
    <lineage>
        <taxon>Bacteria</taxon>
        <taxon>Pseudomonadati</taxon>
        <taxon>Pseudomonadota</taxon>
        <taxon>Gammaproteobacteria</taxon>
        <taxon>Oceanospirillales</taxon>
        <taxon>Oceanospirillaceae</taxon>
        <taxon>Litoribacillus</taxon>
    </lineage>
</organism>
<dbReference type="Proteomes" id="UP001501565">
    <property type="component" value="Unassembled WGS sequence"/>
</dbReference>
<gene>
    <name evidence="5" type="ORF">GCM10022277_29360</name>
</gene>
<dbReference type="SMART" id="SM00342">
    <property type="entry name" value="HTH_ARAC"/>
    <property type="match status" value="1"/>
</dbReference>
<evidence type="ECO:0000256" key="3">
    <source>
        <dbReference type="ARBA" id="ARBA00023163"/>
    </source>
</evidence>
<dbReference type="RefSeq" id="WP_344799310.1">
    <property type="nucleotide sequence ID" value="NZ_BAABBN010000007.1"/>
</dbReference>
<evidence type="ECO:0000256" key="2">
    <source>
        <dbReference type="ARBA" id="ARBA00023125"/>
    </source>
</evidence>
<keyword evidence="2" id="KW-0238">DNA-binding</keyword>
<accession>A0ABP7MXG6</accession>
<dbReference type="InterPro" id="IPR053142">
    <property type="entry name" value="PchR_regulatory_protein"/>
</dbReference>
<dbReference type="InterPro" id="IPR009057">
    <property type="entry name" value="Homeodomain-like_sf"/>
</dbReference>
<reference evidence="6" key="1">
    <citation type="journal article" date="2019" name="Int. J. Syst. Evol. Microbiol.">
        <title>The Global Catalogue of Microorganisms (GCM) 10K type strain sequencing project: providing services to taxonomists for standard genome sequencing and annotation.</title>
        <authorList>
            <consortium name="The Broad Institute Genomics Platform"/>
            <consortium name="The Broad Institute Genome Sequencing Center for Infectious Disease"/>
            <person name="Wu L."/>
            <person name="Ma J."/>
        </authorList>
    </citation>
    <scope>NUCLEOTIDE SEQUENCE [LARGE SCALE GENOMIC DNA]</scope>
    <source>
        <strain evidence="6">JCM 17551</strain>
    </source>
</reference>
<evidence type="ECO:0000313" key="5">
    <source>
        <dbReference type="EMBL" id="GAA3930783.1"/>
    </source>
</evidence>
<evidence type="ECO:0000259" key="4">
    <source>
        <dbReference type="PROSITE" id="PS01124"/>
    </source>
</evidence>
<evidence type="ECO:0000313" key="6">
    <source>
        <dbReference type="Proteomes" id="UP001501565"/>
    </source>
</evidence>
<dbReference type="InterPro" id="IPR018060">
    <property type="entry name" value="HTH_AraC"/>
</dbReference>
<dbReference type="Gene3D" id="1.10.10.60">
    <property type="entry name" value="Homeodomain-like"/>
    <property type="match status" value="1"/>
</dbReference>
<feature type="domain" description="HTH araC/xylS-type" evidence="4">
    <location>
        <begin position="221"/>
        <end position="319"/>
    </location>
</feature>
<dbReference type="PANTHER" id="PTHR47893">
    <property type="entry name" value="REGULATORY PROTEIN PCHR"/>
    <property type="match status" value="1"/>
</dbReference>